<keyword evidence="1" id="KW-0678">Repressor</keyword>
<proteinExistence type="predicted"/>
<dbReference type="Proteomes" id="UP000001052">
    <property type="component" value="Chromosome"/>
</dbReference>
<feature type="DNA-binding region" description="H-T-H motif" evidence="3">
    <location>
        <begin position="33"/>
        <end position="52"/>
    </location>
</feature>
<accession>C8X3Y2</accession>
<dbReference type="KEGG" id="drt:Dret_1845"/>
<sequence>MGKRQQEKSQQTQHELMDAALELFRANGFQHTSIAEITDHAGYAKGNFYRHWKSKSELFLNIMAERLQYYRGQREPALEKAQSVEDVTEIVLCFLETIIDDASWYKVFLEFTVHAFDNAEVRHKLNDSEYRLSSDLFTQLFAPFISDHASARKLGALVTALFEGFLIHNALETQVLDKEDLRQAILVLTRAYLPELETAACSTSTRRTPPC</sequence>
<evidence type="ECO:0000256" key="2">
    <source>
        <dbReference type="ARBA" id="ARBA00023125"/>
    </source>
</evidence>
<dbReference type="PRINTS" id="PR00455">
    <property type="entry name" value="HTHTETR"/>
</dbReference>
<reference evidence="5 6" key="2">
    <citation type="journal article" date="2010" name="Stand. Genomic Sci.">
        <title>Complete genome sequence of Desulfohalobium retbaense type strain (HR(100)).</title>
        <authorList>
            <person name="Spring S."/>
            <person name="Nolan M."/>
            <person name="Lapidus A."/>
            <person name="Glavina Del Rio T."/>
            <person name="Copeland A."/>
            <person name="Tice H."/>
            <person name="Cheng J.F."/>
            <person name="Lucas S."/>
            <person name="Land M."/>
            <person name="Chen F."/>
            <person name="Bruce D."/>
            <person name="Goodwin L."/>
            <person name="Pitluck S."/>
            <person name="Ivanova N."/>
            <person name="Mavromatis K."/>
            <person name="Mikhailova N."/>
            <person name="Pati A."/>
            <person name="Chen A."/>
            <person name="Palaniappan K."/>
            <person name="Hauser L."/>
            <person name="Chang Y.J."/>
            <person name="Jeffries C.D."/>
            <person name="Munk C."/>
            <person name="Kiss H."/>
            <person name="Chain P."/>
            <person name="Han C."/>
            <person name="Brettin T."/>
            <person name="Detter J.C."/>
            <person name="Schuler E."/>
            <person name="Goker M."/>
            <person name="Rohde M."/>
            <person name="Bristow J."/>
            <person name="Eisen J.A."/>
            <person name="Markowitz V."/>
            <person name="Hugenholtz P."/>
            <person name="Kyrpides N.C."/>
            <person name="Klenk H.P."/>
        </authorList>
    </citation>
    <scope>NUCLEOTIDE SEQUENCE [LARGE SCALE GENOMIC DNA]</scope>
    <source>
        <strain evidence="5 6">DSM 5692</strain>
    </source>
</reference>
<dbReference type="PANTHER" id="PTHR43479:SF11">
    <property type="entry name" value="ACREF_ENVCD OPERON REPRESSOR-RELATED"/>
    <property type="match status" value="1"/>
</dbReference>
<dbReference type="SUPFAM" id="SSF46689">
    <property type="entry name" value="Homeodomain-like"/>
    <property type="match status" value="1"/>
</dbReference>
<keyword evidence="2 3" id="KW-0238">DNA-binding</keyword>
<dbReference type="PANTHER" id="PTHR43479">
    <property type="entry name" value="ACREF/ENVCD OPERON REPRESSOR-RELATED"/>
    <property type="match status" value="1"/>
</dbReference>
<evidence type="ECO:0000259" key="4">
    <source>
        <dbReference type="PROSITE" id="PS50977"/>
    </source>
</evidence>
<dbReference type="GO" id="GO:0003677">
    <property type="term" value="F:DNA binding"/>
    <property type="evidence" value="ECO:0007669"/>
    <property type="project" value="UniProtKB-UniRule"/>
</dbReference>
<dbReference type="Pfam" id="PF00440">
    <property type="entry name" value="TetR_N"/>
    <property type="match status" value="1"/>
</dbReference>
<evidence type="ECO:0000313" key="6">
    <source>
        <dbReference type="Proteomes" id="UP000001052"/>
    </source>
</evidence>
<evidence type="ECO:0000256" key="3">
    <source>
        <dbReference type="PROSITE-ProRule" id="PRU00335"/>
    </source>
</evidence>
<dbReference type="STRING" id="485915.Dret_1845"/>
<name>C8X3Y2_DESRD</name>
<dbReference type="AlphaFoldDB" id="C8X3Y2"/>
<dbReference type="InterPro" id="IPR039538">
    <property type="entry name" value="BetI_C"/>
</dbReference>
<dbReference type="InterPro" id="IPR009057">
    <property type="entry name" value="Homeodomain-like_sf"/>
</dbReference>
<dbReference type="RefSeq" id="WP_015752272.1">
    <property type="nucleotide sequence ID" value="NC_013223.1"/>
</dbReference>
<dbReference type="PROSITE" id="PS50977">
    <property type="entry name" value="HTH_TETR_2"/>
    <property type="match status" value="1"/>
</dbReference>
<evidence type="ECO:0000256" key="1">
    <source>
        <dbReference type="ARBA" id="ARBA00022491"/>
    </source>
</evidence>
<dbReference type="InterPro" id="IPR001647">
    <property type="entry name" value="HTH_TetR"/>
</dbReference>
<dbReference type="OrthoDB" id="5816932at2"/>
<feature type="domain" description="HTH tetR-type" evidence="4">
    <location>
        <begin position="10"/>
        <end position="70"/>
    </location>
</feature>
<organism evidence="5 6">
    <name type="scientific">Desulfohalobium retbaense (strain ATCC 49708 / DSM 5692 / JCM 16813 / HR100)</name>
    <dbReference type="NCBI Taxonomy" id="485915"/>
    <lineage>
        <taxon>Bacteria</taxon>
        <taxon>Pseudomonadati</taxon>
        <taxon>Thermodesulfobacteriota</taxon>
        <taxon>Desulfovibrionia</taxon>
        <taxon>Desulfovibrionales</taxon>
        <taxon>Desulfohalobiaceae</taxon>
        <taxon>Desulfohalobium</taxon>
    </lineage>
</organism>
<dbReference type="EMBL" id="CP001734">
    <property type="protein sequence ID" value="ACV69129.1"/>
    <property type="molecule type" value="Genomic_DNA"/>
</dbReference>
<dbReference type="InterPro" id="IPR050624">
    <property type="entry name" value="HTH-type_Tx_Regulator"/>
</dbReference>
<dbReference type="HOGENOM" id="CLU_069356_15_11_7"/>
<dbReference type="Pfam" id="PF13977">
    <property type="entry name" value="TetR_C_6"/>
    <property type="match status" value="1"/>
</dbReference>
<keyword evidence="6" id="KW-1185">Reference proteome</keyword>
<evidence type="ECO:0000313" key="5">
    <source>
        <dbReference type="EMBL" id="ACV69129.1"/>
    </source>
</evidence>
<dbReference type="eggNOG" id="COG1309">
    <property type="taxonomic scope" value="Bacteria"/>
</dbReference>
<dbReference type="Gene3D" id="1.10.357.10">
    <property type="entry name" value="Tetracycline Repressor, domain 2"/>
    <property type="match status" value="1"/>
</dbReference>
<protein>
    <submittedName>
        <fullName evidence="5">Transcriptional regulator, TetR family</fullName>
    </submittedName>
</protein>
<gene>
    <name evidence="5" type="ordered locus">Dret_1845</name>
</gene>
<reference evidence="6" key="1">
    <citation type="submission" date="2009-09" db="EMBL/GenBank/DDBJ databases">
        <title>The complete chromosome of Desulfohalobium retbaense DSM 5692.</title>
        <authorList>
            <consortium name="US DOE Joint Genome Institute (JGI-PGF)"/>
            <person name="Lucas S."/>
            <person name="Copeland A."/>
            <person name="Lapidus A."/>
            <person name="Glavina del Rio T."/>
            <person name="Dalin E."/>
            <person name="Tice H."/>
            <person name="Bruce D."/>
            <person name="Goodwin L."/>
            <person name="Pitluck S."/>
            <person name="Kyrpides N."/>
            <person name="Mavromatis K."/>
            <person name="Ivanova N."/>
            <person name="Mikhailova N."/>
            <person name="Munk A.C."/>
            <person name="Brettin T."/>
            <person name="Detter J.C."/>
            <person name="Han C."/>
            <person name="Tapia R."/>
            <person name="Larimer F."/>
            <person name="Land M."/>
            <person name="Hauser L."/>
            <person name="Markowitz V."/>
            <person name="Cheng J.-F."/>
            <person name="Hugenholtz P."/>
            <person name="Woyke T."/>
            <person name="Wu D."/>
            <person name="Spring S."/>
            <person name="Klenk H.-P."/>
            <person name="Eisen J.A."/>
        </authorList>
    </citation>
    <scope>NUCLEOTIDE SEQUENCE [LARGE SCALE GENOMIC DNA]</scope>
    <source>
        <strain evidence="6">DSM 5692</strain>
    </source>
</reference>